<name>A0ABT0SW52_9GAMM</name>
<evidence type="ECO:0000313" key="2">
    <source>
        <dbReference type="EMBL" id="MCL7938722.1"/>
    </source>
</evidence>
<dbReference type="EMBL" id="JAMJPK010000001">
    <property type="protein sequence ID" value="MCL7938722.1"/>
    <property type="molecule type" value="Genomic_DNA"/>
</dbReference>
<sequence length="118" mass="12326">MKGQNADAHSKTTAREILDDFRGESLHAWVTGFGTGGTLKGGQGAQAGGSVDDEVFDIVAVAAARAFFTKVLDGLGAQADVAYRELAPELREALTVGRPIAGDDERQERPSARPAAEA</sequence>
<feature type="region of interest" description="Disordered" evidence="1">
    <location>
        <begin position="97"/>
        <end position="118"/>
    </location>
</feature>
<dbReference type="Proteomes" id="UP001165369">
    <property type="component" value="Unassembled WGS sequence"/>
</dbReference>
<proteinExistence type="predicted"/>
<evidence type="ECO:0000256" key="1">
    <source>
        <dbReference type="SAM" id="MobiDB-lite"/>
    </source>
</evidence>
<organism evidence="2 3">
    <name type="scientific">Halomonas gemina</name>
    <dbReference type="NCBI Taxonomy" id="2945105"/>
    <lineage>
        <taxon>Bacteria</taxon>
        <taxon>Pseudomonadati</taxon>
        <taxon>Pseudomonadota</taxon>
        <taxon>Gammaproteobacteria</taxon>
        <taxon>Oceanospirillales</taxon>
        <taxon>Halomonadaceae</taxon>
        <taxon>Halomonas</taxon>
    </lineage>
</organism>
<reference evidence="2" key="1">
    <citation type="submission" date="2022-05" db="EMBL/GenBank/DDBJ databases">
        <title>Halomonas geminus sp. nov. and Halomonas llamarensis sp. nov. isolated from high-altitude salars of the Atacama Desert.</title>
        <authorList>
            <person name="Hintersatz C."/>
            <person name="Rojas L.A."/>
            <person name="Wei T.-S."/>
            <person name="Kutschke S."/>
            <person name="Lehmann F."/>
            <person name="Jain R."/>
            <person name="Pollmann K."/>
        </authorList>
    </citation>
    <scope>NUCLEOTIDE SEQUENCE</scope>
    <source>
        <strain evidence="2">ATCH28</strain>
    </source>
</reference>
<dbReference type="Gene3D" id="3.40.50.1100">
    <property type="match status" value="1"/>
</dbReference>
<feature type="compositionally biased region" description="Basic and acidic residues" evidence="1">
    <location>
        <begin position="101"/>
        <end position="111"/>
    </location>
</feature>
<accession>A0ABT0SW52</accession>
<dbReference type="SUPFAM" id="SSF53686">
    <property type="entry name" value="Tryptophan synthase beta subunit-like PLP-dependent enzymes"/>
    <property type="match status" value="1"/>
</dbReference>
<gene>
    <name evidence="2" type="ORF">M8009_00180</name>
</gene>
<comment type="caution">
    <text evidence="2">The sequence shown here is derived from an EMBL/GenBank/DDBJ whole genome shotgun (WGS) entry which is preliminary data.</text>
</comment>
<dbReference type="InterPro" id="IPR036052">
    <property type="entry name" value="TrpB-like_PALP_sf"/>
</dbReference>
<keyword evidence="3" id="KW-1185">Reference proteome</keyword>
<protein>
    <submittedName>
        <fullName evidence="2">Uncharacterized protein</fullName>
    </submittedName>
</protein>
<evidence type="ECO:0000313" key="3">
    <source>
        <dbReference type="Proteomes" id="UP001165369"/>
    </source>
</evidence>
<dbReference type="RefSeq" id="WP_250058751.1">
    <property type="nucleotide sequence ID" value="NZ_JAMJPK010000001.1"/>
</dbReference>